<evidence type="ECO:0000256" key="3">
    <source>
        <dbReference type="SAM" id="Phobius"/>
    </source>
</evidence>
<proteinExistence type="predicted"/>
<feature type="domain" description="RING-type" evidence="4">
    <location>
        <begin position="256"/>
        <end position="298"/>
    </location>
</feature>
<gene>
    <name evidence="5" type="ORF">ACOF00016_LOCUS16237</name>
</gene>
<dbReference type="InterPro" id="IPR013083">
    <property type="entry name" value="Znf_RING/FYVE/PHD"/>
</dbReference>
<dbReference type="Gene3D" id="3.30.40.10">
    <property type="entry name" value="Zinc/RING finger domain, C3HC4 (zinc finger)"/>
    <property type="match status" value="1"/>
</dbReference>
<accession>A0A7S3P860</accession>
<dbReference type="EMBL" id="HBIM01021811">
    <property type="protein sequence ID" value="CAE0419396.1"/>
    <property type="molecule type" value="Transcribed_RNA"/>
</dbReference>
<keyword evidence="1" id="KW-0863">Zinc-finger</keyword>
<sequence length="353" mass="40070">MAQFLNNTNGTVHSTRRVDHCDTSLRPLQKLMLRDDGTYLLLNDSEDDPEDLFEGNTPGSSHGRSLSDIFGSETVFDAIYPVSSTDERELMQVVNNSKRIVYGRQCTCALTQDPVFCPIEAKYCRVWERGAFLFSRGSPTMKCETPNSMKEDFAMRFTLPIIMCLYLFLTCFIVGTKKGKNAATYTTRLLCCWEEDQYQQVLIREVEEQARQRARETQRRARAAWQLESLQPRPTTKVPACIKTKLYDKASLHQECMICLANFLDGDRVGNLKCGHTFHIDPCLKEWVERKNHCPLCHSEDLAVPTDKAPKPKPVDEISQDGDTGISPQYVSEASSDSTGSEHLHAIYHDPQV</sequence>
<evidence type="ECO:0000256" key="1">
    <source>
        <dbReference type="PROSITE-ProRule" id="PRU00175"/>
    </source>
</evidence>
<dbReference type="PANTHER" id="PTHR45676">
    <property type="entry name" value="RING-H2 FINGER PROTEIN ATL51-RELATED"/>
    <property type="match status" value="1"/>
</dbReference>
<evidence type="ECO:0000259" key="4">
    <source>
        <dbReference type="PROSITE" id="PS50089"/>
    </source>
</evidence>
<keyword evidence="3" id="KW-1133">Transmembrane helix</keyword>
<dbReference type="InterPro" id="IPR001841">
    <property type="entry name" value="Znf_RING"/>
</dbReference>
<dbReference type="AlphaFoldDB" id="A0A7S3P860"/>
<protein>
    <recommendedName>
        <fullName evidence="4">RING-type domain-containing protein</fullName>
    </recommendedName>
</protein>
<dbReference type="Pfam" id="PF13639">
    <property type="entry name" value="zf-RING_2"/>
    <property type="match status" value="1"/>
</dbReference>
<feature type="region of interest" description="Disordered" evidence="2">
    <location>
        <begin position="306"/>
        <end position="353"/>
    </location>
</feature>
<evidence type="ECO:0000256" key="2">
    <source>
        <dbReference type="SAM" id="MobiDB-lite"/>
    </source>
</evidence>
<dbReference type="GO" id="GO:0008270">
    <property type="term" value="F:zinc ion binding"/>
    <property type="evidence" value="ECO:0007669"/>
    <property type="project" value="UniProtKB-KW"/>
</dbReference>
<feature type="compositionally biased region" description="Polar residues" evidence="2">
    <location>
        <begin position="326"/>
        <end position="339"/>
    </location>
</feature>
<keyword evidence="1" id="KW-0862">Zinc</keyword>
<reference evidence="5" key="1">
    <citation type="submission" date="2021-01" db="EMBL/GenBank/DDBJ databases">
        <authorList>
            <person name="Corre E."/>
            <person name="Pelletier E."/>
            <person name="Niang G."/>
            <person name="Scheremetjew M."/>
            <person name="Finn R."/>
            <person name="Kale V."/>
            <person name="Holt S."/>
            <person name="Cochrane G."/>
            <person name="Meng A."/>
            <person name="Brown T."/>
            <person name="Cohen L."/>
        </authorList>
    </citation>
    <scope>NUCLEOTIDE SEQUENCE</scope>
    <source>
        <strain evidence="5">CCMP127</strain>
    </source>
</reference>
<name>A0A7S3P860_9STRA</name>
<dbReference type="PROSITE" id="PS50089">
    <property type="entry name" value="ZF_RING_2"/>
    <property type="match status" value="1"/>
</dbReference>
<feature type="transmembrane region" description="Helical" evidence="3">
    <location>
        <begin position="153"/>
        <end position="175"/>
    </location>
</feature>
<evidence type="ECO:0000313" key="5">
    <source>
        <dbReference type="EMBL" id="CAE0419396.1"/>
    </source>
</evidence>
<keyword evidence="3" id="KW-0812">Transmembrane</keyword>
<keyword evidence="3" id="KW-0472">Membrane</keyword>
<feature type="compositionally biased region" description="Basic and acidic residues" evidence="2">
    <location>
        <begin position="340"/>
        <end position="353"/>
    </location>
</feature>
<dbReference type="SUPFAM" id="SSF57850">
    <property type="entry name" value="RING/U-box"/>
    <property type="match status" value="1"/>
</dbReference>
<feature type="region of interest" description="Disordered" evidence="2">
    <location>
        <begin position="45"/>
        <end position="64"/>
    </location>
</feature>
<keyword evidence="1" id="KW-0479">Metal-binding</keyword>
<organism evidence="5">
    <name type="scientific">Amphora coffeiformis</name>
    <dbReference type="NCBI Taxonomy" id="265554"/>
    <lineage>
        <taxon>Eukaryota</taxon>
        <taxon>Sar</taxon>
        <taxon>Stramenopiles</taxon>
        <taxon>Ochrophyta</taxon>
        <taxon>Bacillariophyta</taxon>
        <taxon>Bacillariophyceae</taxon>
        <taxon>Bacillariophycidae</taxon>
        <taxon>Thalassiophysales</taxon>
        <taxon>Catenulaceae</taxon>
        <taxon>Amphora</taxon>
    </lineage>
</organism>